<evidence type="ECO:0008006" key="5">
    <source>
        <dbReference type="Google" id="ProtNLM"/>
    </source>
</evidence>
<dbReference type="GO" id="GO:0009277">
    <property type="term" value="C:fungal-type cell wall"/>
    <property type="evidence" value="ECO:0007669"/>
    <property type="project" value="TreeGrafter"/>
</dbReference>
<evidence type="ECO:0000256" key="1">
    <source>
        <dbReference type="SAM" id="MobiDB-lite"/>
    </source>
</evidence>
<protein>
    <recommendedName>
        <fullName evidence="5">Cell wall glycoprotein</fullName>
    </recommendedName>
</protein>
<dbReference type="AlphaFoldDB" id="A0A9W8QY60"/>
<dbReference type="GO" id="GO:0005199">
    <property type="term" value="F:structural constituent of cell wall"/>
    <property type="evidence" value="ECO:0007669"/>
    <property type="project" value="InterPro"/>
</dbReference>
<feature type="chain" id="PRO_5040946471" description="Cell wall glycoprotein" evidence="2">
    <location>
        <begin position="20"/>
        <end position="388"/>
    </location>
</feature>
<dbReference type="PANTHER" id="PTHR35523:SF1">
    <property type="entry name" value="CELL WALL PROTEIN SED1"/>
    <property type="match status" value="1"/>
</dbReference>
<feature type="signal peptide" evidence="2">
    <location>
        <begin position="1"/>
        <end position="19"/>
    </location>
</feature>
<dbReference type="InterPro" id="IPR038843">
    <property type="entry name" value="Sed1/Spi1"/>
</dbReference>
<evidence type="ECO:0000256" key="2">
    <source>
        <dbReference type="SAM" id="SignalP"/>
    </source>
</evidence>
<organism evidence="3 4">
    <name type="scientific">Fusarium falciforme</name>
    <dbReference type="NCBI Taxonomy" id="195108"/>
    <lineage>
        <taxon>Eukaryota</taxon>
        <taxon>Fungi</taxon>
        <taxon>Dikarya</taxon>
        <taxon>Ascomycota</taxon>
        <taxon>Pezizomycotina</taxon>
        <taxon>Sordariomycetes</taxon>
        <taxon>Hypocreomycetidae</taxon>
        <taxon>Hypocreales</taxon>
        <taxon>Nectriaceae</taxon>
        <taxon>Fusarium</taxon>
        <taxon>Fusarium solani species complex</taxon>
    </lineage>
</organism>
<gene>
    <name evidence="3" type="ORF">NW755_012219</name>
</gene>
<reference evidence="3" key="1">
    <citation type="submission" date="2022-09" db="EMBL/GenBank/DDBJ databases">
        <title>Fusarium specimens isolated from Avocado Roots.</title>
        <authorList>
            <person name="Stajich J."/>
            <person name="Roper C."/>
            <person name="Heimlech-Rivalta G."/>
        </authorList>
    </citation>
    <scope>NUCLEOTIDE SEQUENCE</scope>
    <source>
        <strain evidence="3">A02</strain>
    </source>
</reference>
<proteinExistence type="predicted"/>
<dbReference type="Proteomes" id="UP001152087">
    <property type="component" value="Unassembled WGS sequence"/>
</dbReference>
<comment type="caution">
    <text evidence="3">The sequence shown here is derived from an EMBL/GenBank/DDBJ whole genome shotgun (WGS) entry which is preliminary data.</text>
</comment>
<keyword evidence="2" id="KW-0732">Signal</keyword>
<dbReference type="EMBL" id="JAOQAV010000054">
    <property type="protein sequence ID" value="KAJ4179823.1"/>
    <property type="molecule type" value="Genomic_DNA"/>
</dbReference>
<evidence type="ECO:0000313" key="4">
    <source>
        <dbReference type="Proteomes" id="UP001152087"/>
    </source>
</evidence>
<evidence type="ECO:0000313" key="3">
    <source>
        <dbReference type="EMBL" id="KAJ4179823.1"/>
    </source>
</evidence>
<keyword evidence="4" id="KW-1185">Reference proteome</keyword>
<feature type="region of interest" description="Disordered" evidence="1">
    <location>
        <begin position="252"/>
        <end position="287"/>
    </location>
</feature>
<dbReference type="PANTHER" id="PTHR35523">
    <property type="entry name" value="CELL WALL PROTEIN SED1"/>
    <property type="match status" value="1"/>
</dbReference>
<feature type="compositionally biased region" description="Pro residues" evidence="1">
    <location>
        <begin position="260"/>
        <end position="287"/>
    </location>
</feature>
<accession>A0A9W8QY60</accession>
<dbReference type="GO" id="GO:0031505">
    <property type="term" value="P:fungal-type cell wall organization"/>
    <property type="evidence" value="ECO:0007669"/>
    <property type="project" value="InterPro"/>
</dbReference>
<sequence length="388" mass="38993">MGFTTRAAVAGLLLGAAKASPVYGNGTIAYTTEVVTALTTYCPAATTLTYNDKTYTITEATTLTITDCPCTISKPAKPTATGPPKDACAEHCYEAYNECRVAKGANMATCAAKYAECLGYSPFGNDGSLVTPTACSKKPAPTKPVYTTEVVTAITTYCPEPTTLSYNNKTYTITKPTTFTITDCPCTISKPHGPAPPKPSAPAHDCAKECTDAYNMCRSGPGANMATCAAKYAECLGYSPFGDDGSLKTPTACSATGPAPTGPAPTGPAPTGPAPTGPAPTGPAPTGPAPVVPVHDCAKECTEAYNKCRSGSGANMATCAAEYAKCLGYSPFGDDGSLITPTACSATGPAPTGPVATPTGGNPPVVTAGAGRIAPAGMIVALGAIALF</sequence>
<name>A0A9W8QY60_9HYPO</name>